<dbReference type="SUPFAM" id="SSF51556">
    <property type="entry name" value="Metallo-dependent hydrolases"/>
    <property type="match status" value="1"/>
</dbReference>
<name>W4LV76_ENTF1</name>
<dbReference type="InterPro" id="IPR032466">
    <property type="entry name" value="Metal_Hydrolase"/>
</dbReference>
<evidence type="ECO:0000313" key="4">
    <source>
        <dbReference type="Proteomes" id="UP000019141"/>
    </source>
</evidence>
<feature type="transmembrane region" description="Helical" evidence="1">
    <location>
        <begin position="6"/>
        <end position="27"/>
    </location>
</feature>
<evidence type="ECO:0000256" key="1">
    <source>
        <dbReference type="SAM" id="Phobius"/>
    </source>
</evidence>
<keyword evidence="1" id="KW-0812">Transmembrane</keyword>
<dbReference type="GO" id="GO:0016810">
    <property type="term" value="F:hydrolase activity, acting on carbon-nitrogen (but not peptide) bonds"/>
    <property type="evidence" value="ECO:0007669"/>
    <property type="project" value="InterPro"/>
</dbReference>
<accession>W4LV76</accession>
<keyword evidence="1" id="KW-0472">Membrane</keyword>
<dbReference type="Pfam" id="PF01979">
    <property type="entry name" value="Amidohydro_1"/>
    <property type="match status" value="1"/>
</dbReference>
<reference evidence="3 4" key="1">
    <citation type="journal article" date="2014" name="Nature">
        <title>An environmental bacterial taxon with a large and distinct metabolic repertoire.</title>
        <authorList>
            <person name="Wilson M.C."/>
            <person name="Mori T."/>
            <person name="Ruckert C."/>
            <person name="Uria A.R."/>
            <person name="Helf M.J."/>
            <person name="Takada K."/>
            <person name="Gernert C."/>
            <person name="Steffens U.A."/>
            <person name="Heycke N."/>
            <person name="Schmitt S."/>
            <person name="Rinke C."/>
            <person name="Helfrich E.J."/>
            <person name="Brachmann A.O."/>
            <person name="Gurgui C."/>
            <person name="Wakimoto T."/>
            <person name="Kracht M."/>
            <person name="Crusemann M."/>
            <person name="Hentschel U."/>
            <person name="Abe I."/>
            <person name="Matsunaga S."/>
            <person name="Kalinowski J."/>
            <person name="Takeyama H."/>
            <person name="Piel J."/>
        </authorList>
    </citation>
    <scope>NUCLEOTIDE SEQUENCE [LARGE SCALE GENOMIC DNA]</scope>
    <source>
        <strain evidence="4">TSY1</strain>
    </source>
</reference>
<dbReference type="PANTHER" id="PTHR43135">
    <property type="entry name" value="ALPHA-D-RIBOSE 1-METHYLPHOSPHONATE 5-TRIPHOSPHATE DIPHOSPHATASE"/>
    <property type="match status" value="1"/>
</dbReference>
<dbReference type="InterPro" id="IPR006680">
    <property type="entry name" value="Amidohydro-rel"/>
</dbReference>
<dbReference type="HOGENOM" id="CLU_023620_4_1_7"/>
<dbReference type="Gene3D" id="3.30.110.90">
    <property type="entry name" value="Amidohydrolase"/>
    <property type="match status" value="1"/>
</dbReference>
<dbReference type="InterPro" id="IPR051781">
    <property type="entry name" value="Metallo-dep_Hydrolase"/>
</dbReference>
<dbReference type="SUPFAM" id="SSF51338">
    <property type="entry name" value="Composite domain of metallo-dependent hydrolases"/>
    <property type="match status" value="1"/>
</dbReference>
<dbReference type="Gene3D" id="3.40.50.10910">
    <property type="entry name" value="Amidohydrolase"/>
    <property type="match status" value="1"/>
</dbReference>
<evidence type="ECO:0000313" key="3">
    <source>
        <dbReference type="EMBL" id="ETX01775.1"/>
    </source>
</evidence>
<dbReference type="Proteomes" id="UP000019141">
    <property type="component" value="Unassembled WGS sequence"/>
</dbReference>
<dbReference type="AlphaFoldDB" id="W4LV76"/>
<dbReference type="Gene3D" id="3.20.20.140">
    <property type="entry name" value="Metal-dependent hydrolases"/>
    <property type="match status" value="1"/>
</dbReference>
<proteinExistence type="predicted"/>
<dbReference type="Gene3D" id="2.30.40.10">
    <property type="entry name" value="Urease, subunit C, domain 1"/>
    <property type="match status" value="2"/>
</dbReference>
<comment type="caution">
    <text evidence="3">The sequence shown here is derived from an EMBL/GenBank/DDBJ whole genome shotgun (WGS) entry which is preliminary data.</text>
</comment>
<gene>
    <name evidence="3" type="ORF">ETSY1_06070</name>
</gene>
<sequence length="498" mass="55063">MWQILLWIVMIVAGIGAVGGLYTWLAFRPPSSLKGSASDFTLTDVTCVTPGLERREQYDLTIRNGVIQRMEATASSAKTGQEMSRYAGAYVLPGLIDMHTHLPPDSPLKLTGQFCFLYLAHGVTSVREAGDLDGTAVPAARQGMETHAFPGPRLYTCGPFIGGAPASWANTAMVQHPGDAAAAVARVKAAGHHAVKSYDNLSVEQIQELKAAAAQHDLPVLGHVSTELSYEEALIPDVQHLLGVPEPRSLQQATIINRLGDWQDVDEARLDHIVETTLAHDIINTPTMVVTQQLLRYANYQEMLTDSVACLLPRLYRNVVWHPVEGLSLYRTLSDDDMSRLRDSLVKKKTLVRRLYEAGASLLIGTDVQQPFVVPGASVHQEMQIFHDSGIPPEAIWAMATWKSGQALREPMLGTIQEGAPADLLIFREDPTQDLNAFSTLEAVIAQGRLYTREEIDAVKASYQKHCDNFLYDRLSVFLTRRILRRTVRQPQRQSCCC</sequence>
<feature type="domain" description="Amidohydrolase-related" evidence="2">
    <location>
        <begin position="90"/>
        <end position="439"/>
    </location>
</feature>
<evidence type="ECO:0000259" key="2">
    <source>
        <dbReference type="Pfam" id="PF01979"/>
    </source>
</evidence>
<dbReference type="PANTHER" id="PTHR43135:SF3">
    <property type="entry name" value="ALPHA-D-RIBOSE 1-METHYLPHOSPHONATE 5-TRIPHOSPHATE DIPHOSPHATASE"/>
    <property type="match status" value="1"/>
</dbReference>
<keyword evidence="1" id="KW-1133">Transmembrane helix</keyword>
<keyword evidence="4" id="KW-1185">Reference proteome</keyword>
<protein>
    <recommendedName>
        <fullName evidence="2">Amidohydrolase-related domain-containing protein</fullName>
    </recommendedName>
</protein>
<organism evidence="3 4">
    <name type="scientific">Entotheonella factor</name>
    <dbReference type="NCBI Taxonomy" id="1429438"/>
    <lineage>
        <taxon>Bacteria</taxon>
        <taxon>Pseudomonadati</taxon>
        <taxon>Nitrospinota/Tectimicrobiota group</taxon>
        <taxon>Candidatus Tectimicrobiota</taxon>
        <taxon>Candidatus Entotheonellia</taxon>
        <taxon>Candidatus Entotheonellales</taxon>
        <taxon>Candidatus Entotheonellaceae</taxon>
        <taxon>Candidatus Entotheonella</taxon>
    </lineage>
</organism>
<dbReference type="EMBL" id="AZHW01000203">
    <property type="protein sequence ID" value="ETX01775.1"/>
    <property type="molecule type" value="Genomic_DNA"/>
</dbReference>
<dbReference type="InterPro" id="IPR011059">
    <property type="entry name" value="Metal-dep_hydrolase_composite"/>
</dbReference>